<organism evidence="1 2">
    <name type="scientific">Candidula unifasciata</name>
    <dbReference type="NCBI Taxonomy" id="100452"/>
    <lineage>
        <taxon>Eukaryota</taxon>
        <taxon>Metazoa</taxon>
        <taxon>Spiralia</taxon>
        <taxon>Lophotrochozoa</taxon>
        <taxon>Mollusca</taxon>
        <taxon>Gastropoda</taxon>
        <taxon>Heterobranchia</taxon>
        <taxon>Euthyneura</taxon>
        <taxon>Panpulmonata</taxon>
        <taxon>Eupulmonata</taxon>
        <taxon>Stylommatophora</taxon>
        <taxon>Helicina</taxon>
        <taxon>Helicoidea</taxon>
        <taxon>Geomitridae</taxon>
        <taxon>Candidula</taxon>
    </lineage>
</organism>
<dbReference type="EMBL" id="CAJHNH020003635">
    <property type="protein sequence ID" value="CAG5129697.1"/>
    <property type="molecule type" value="Genomic_DNA"/>
</dbReference>
<evidence type="ECO:0000313" key="2">
    <source>
        <dbReference type="Proteomes" id="UP000678393"/>
    </source>
</evidence>
<dbReference type="AlphaFoldDB" id="A0A8S3ZJL5"/>
<dbReference type="Proteomes" id="UP000678393">
    <property type="component" value="Unassembled WGS sequence"/>
</dbReference>
<feature type="non-terminal residue" evidence="1">
    <location>
        <position position="147"/>
    </location>
</feature>
<proteinExistence type="predicted"/>
<feature type="non-terminal residue" evidence="1">
    <location>
        <position position="1"/>
    </location>
</feature>
<reference evidence="1" key="1">
    <citation type="submission" date="2021-04" db="EMBL/GenBank/DDBJ databases">
        <authorList>
            <consortium name="Molecular Ecology Group"/>
        </authorList>
    </citation>
    <scope>NUCLEOTIDE SEQUENCE</scope>
</reference>
<name>A0A8S3ZJL5_9EUPU</name>
<sequence>TSTLGSLATVYSPPWDTTSTRRLIEEVQSNHKMLPDMNTQDRIEHWQQANNTFFNSNNPDETFSSCDKNRLGNISSHLDVNQSQQYSLQQQLLFQHQHKIKTRDSAVKVHQVQTNPTVDSMLHLNQNTASGRFIQKEEEQKKRWSYQ</sequence>
<keyword evidence="2" id="KW-1185">Reference proteome</keyword>
<accession>A0A8S3ZJL5</accession>
<gene>
    <name evidence="1" type="ORF">CUNI_LOCUS15255</name>
</gene>
<protein>
    <submittedName>
        <fullName evidence="1">Uncharacterized protein</fullName>
    </submittedName>
</protein>
<comment type="caution">
    <text evidence="1">The sequence shown here is derived from an EMBL/GenBank/DDBJ whole genome shotgun (WGS) entry which is preliminary data.</text>
</comment>
<evidence type="ECO:0000313" key="1">
    <source>
        <dbReference type="EMBL" id="CAG5129697.1"/>
    </source>
</evidence>